<organism evidence="3 4">
    <name type="scientific">Kineosporia corallincola</name>
    <dbReference type="NCBI Taxonomy" id="2835133"/>
    <lineage>
        <taxon>Bacteria</taxon>
        <taxon>Bacillati</taxon>
        <taxon>Actinomycetota</taxon>
        <taxon>Actinomycetes</taxon>
        <taxon>Kineosporiales</taxon>
        <taxon>Kineosporiaceae</taxon>
        <taxon>Kineosporia</taxon>
    </lineage>
</organism>
<comment type="caution">
    <text evidence="3">The sequence shown here is derived from an EMBL/GenBank/DDBJ whole genome shotgun (WGS) entry which is preliminary data.</text>
</comment>
<name>A0ABS5THE8_9ACTN</name>
<keyword evidence="2" id="KW-0812">Transmembrane</keyword>
<evidence type="ECO:0000256" key="1">
    <source>
        <dbReference type="SAM" id="MobiDB-lite"/>
    </source>
</evidence>
<keyword evidence="4" id="KW-1185">Reference proteome</keyword>
<dbReference type="InterPro" id="IPR025443">
    <property type="entry name" value="DUF4307"/>
</dbReference>
<feature type="compositionally biased region" description="Low complexity" evidence="1">
    <location>
        <begin position="7"/>
        <end position="22"/>
    </location>
</feature>
<keyword evidence="2" id="KW-0472">Membrane</keyword>
<dbReference type="EMBL" id="JAHBAY010000006">
    <property type="protein sequence ID" value="MBT0770492.1"/>
    <property type="molecule type" value="Genomic_DNA"/>
</dbReference>
<proteinExistence type="predicted"/>
<protein>
    <submittedName>
        <fullName evidence="3">DUF4307 domain-containing protein</fullName>
    </submittedName>
</protein>
<keyword evidence="2" id="KW-1133">Transmembrane helix</keyword>
<dbReference type="RefSeq" id="WP_214156781.1">
    <property type="nucleotide sequence ID" value="NZ_JAHBAY010000006.1"/>
</dbReference>
<feature type="region of interest" description="Disordered" evidence="1">
    <location>
        <begin position="1"/>
        <end position="22"/>
    </location>
</feature>
<feature type="transmembrane region" description="Helical" evidence="2">
    <location>
        <begin position="39"/>
        <end position="59"/>
    </location>
</feature>
<accession>A0ABS5THE8</accession>
<reference evidence="3 4" key="1">
    <citation type="submission" date="2021-05" db="EMBL/GenBank/DDBJ databases">
        <title>Kineosporia and Streptomyces sp. nov. two new marine actinobacteria isolated from Coral.</title>
        <authorList>
            <person name="Buangrab K."/>
            <person name="Sutthacheep M."/>
            <person name="Yeemin T."/>
            <person name="Harunari E."/>
            <person name="Igarashi Y."/>
            <person name="Kanchanasin P."/>
            <person name="Tanasupawat S."/>
            <person name="Phongsopitanun W."/>
        </authorList>
    </citation>
    <scope>NUCLEOTIDE SEQUENCE [LARGE SCALE GENOMIC DNA]</scope>
    <source>
        <strain evidence="3 4">J2-2</strain>
    </source>
</reference>
<dbReference type="Pfam" id="PF14155">
    <property type="entry name" value="DUF4307"/>
    <property type="match status" value="1"/>
</dbReference>
<evidence type="ECO:0000313" key="4">
    <source>
        <dbReference type="Proteomes" id="UP001197247"/>
    </source>
</evidence>
<evidence type="ECO:0000313" key="3">
    <source>
        <dbReference type="EMBL" id="MBT0770492.1"/>
    </source>
</evidence>
<sequence>MTTPAESPATDDPAPTEPAADASAALARRYGRRRAPRRPVVIGALLVLAVLVLGFIYWATVIDRDRVTYQDHSFDVRSASQVVVTFDVQLHAGATKAICTVHALNSLGTEVGLTDVEVEGDDDNRVRMTVTLPTSEEATTGLVEECVAE</sequence>
<dbReference type="Proteomes" id="UP001197247">
    <property type="component" value="Unassembled WGS sequence"/>
</dbReference>
<evidence type="ECO:0000256" key="2">
    <source>
        <dbReference type="SAM" id="Phobius"/>
    </source>
</evidence>
<gene>
    <name evidence="3" type="ORF">KIH74_16225</name>
</gene>